<dbReference type="PANTHER" id="PTHR33337:SF40">
    <property type="entry name" value="CENP-V_GFA DOMAIN-CONTAINING PROTEIN-RELATED"/>
    <property type="match status" value="1"/>
</dbReference>
<evidence type="ECO:0000256" key="3">
    <source>
        <dbReference type="ARBA" id="ARBA00022833"/>
    </source>
</evidence>
<feature type="domain" description="CENP-V/GFA" evidence="5">
    <location>
        <begin position="18"/>
        <end position="137"/>
    </location>
</feature>
<dbReference type="EMBL" id="JANVFT010000050">
    <property type="protein sequence ID" value="KAJ4486453.1"/>
    <property type="molecule type" value="Genomic_DNA"/>
</dbReference>
<gene>
    <name evidence="6" type="ORF">C8R41DRAFT_838405</name>
</gene>
<dbReference type="InterPro" id="IPR011057">
    <property type="entry name" value="Mss4-like_sf"/>
</dbReference>
<dbReference type="Gene3D" id="3.90.1590.10">
    <property type="entry name" value="glutathione-dependent formaldehyde- activating enzyme (gfa)"/>
    <property type="match status" value="1"/>
</dbReference>
<dbReference type="InterPro" id="IPR006913">
    <property type="entry name" value="CENP-V/GFA"/>
</dbReference>
<evidence type="ECO:0000259" key="5">
    <source>
        <dbReference type="PROSITE" id="PS51891"/>
    </source>
</evidence>
<dbReference type="Pfam" id="PF04828">
    <property type="entry name" value="GFA"/>
    <property type="match status" value="1"/>
</dbReference>
<sequence>MTFTGSFLPELSSLTMPFHGTCLCGGITFQVDNDPIVTTCCHCSNCKKYTGTVFTTNVVFPAGSLTITKGENLLSTYRDATQDSGNALKRIFCSQCGSPLYNNGGDAGTTLAVFYSALIDFGTKDQKDPKPELEYYTKDRVTWVHAVEGAEQARTKPGRD</sequence>
<evidence type="ECO:0000313" key="6">
    <source>
        <dbReference type="EMBL" id="KAJ4486453.1"/>
    </source>
</evidence>
<keyword evidence="3" id="KW-0862">Zinc</keyword>
<keyword evidence="7" id="KW-1185">Reference proteome</keyword>
<name>A0ABQ8VBJ7_9AGAR</name>
<keyword evidence="4" id="KW-0456">Lyase</keyword>
<evidence type="ECO:0000256" key="1">
    <source>
        <dbReference type="ARBA" id="ARBA00005495"/>
    </source>
</evidence>
<comment type="caution">
    <text evidence="6">The sequence shown here is derived from an EMBL/GenBank/DDBJ whole genome shotgun (WGS) entry which is preliminary data.</text>
</comment>
<reference evidence="6" key="1">
    <citation type="submission" date="2022-08" db="EMBL/GenBank/DDBJ databases">
        <title>A Global Phylogenomic Analysis of the Shiitake Genus Lentinula.</title>
        <authorList>
            <consortium name="DOE Joint Genome Institute"/>
            <person name="Sierra-Patev S."/>
            <person name="Min B."/>
            <person name="Naranjo-Ortiz M."/>
            <person name="Looney B."/>
            <person name="Konkel Z."/>
            <person name="Slot J.C."/>
            <person name="Sakamoto Y."/>
            <person name="Steenwyk J.L."/>
            <person name="Rokas A."/>
            <person name="Carro J."/>
            <person name="Camarero S."/>
            <person name="Ferreira P."/>
            <person name="Molpeceres G."/>
            <person name="Ruiz-Duenas F.J."/>
            <person name="Serrano A."/>
            <person name="Henrissat B."/>
            <person name="Drula E."/>
            <person name="Hughes K.W."/>
            <person name="Mata J.L."/>
            <person name="Ishikawa N.K."/>
            <person name="Vargas-Isla R."/>
            <person name="Ushijima S."/>
            <person name="Smith C.A."/>
            <person name="Ahrendt S."/>
            <person name="Andreopoulos W."/>
            <person name="He G."/>
            <person name="Labutti K."/>
            <person name="Lipzen A."/>
            <person name="Ng V."/>
            <person name="Riley R."/>
            <person name="Sandor L."/>
            <person name="Barry K."/>
            <person name="Martinez A.T."/>
            <person name="Xiao Y."/>
            <person name="Gibbons J.G."/>
            <person name="Terashima K."/>
            <person name="Grigoriev I.V."/>
            <person name="Hibbett D.S."/>
        </authorList>
    </citation>
    <scope>NUCLEOTIDE SEQUENCE</scope>
    <source>
        <strain evidence="6">RHP3577 ss4</strain>
    </source>
</reference>
<dbReference type="SUPFAM" id="SSF51316">
    <property type="entry name" value="Mss4-like"/>
    <property type="match status" value="1"/>
</dbReference>
<organism evidence="6 7">
    <name type="scientific">Lentinula lateritia</name>
    <dbReference type="NCBI Taxonomy" id="40482"/>
    <lineage>
        <taxon>Eukaryota</taxon>
        <taxon>Fungi</taxon>
        <taxon>Dikarya</taxon>
        <taxon>Basidiomycota</taxon>
        <taxon>Agaricomycotina</taxon>
        <taxon>Agaricomycetes</taxon>
        <taxon>Agaricomycetidae</taxon>
        <taxon>Agaricales</taxon>
        <taxon>Marasmiineae</taxon>
        <taxon>Omphalotaceae</taxon>
        <taxon>Lentinula</taxon>
    </lineage>
</organism>
<evidence type="ECO:0000313" key="7">
    <source>
        <dbReference type="Proteomes" id="UP001150217"/>
    </source>
</evidence>
<protein>
    <submittedName>
        <fullName evidence="6">Mss4-like protein</fullName>
    </submittedName>
</protein>
<dbReference type="PROSITE" id="PS51891">
    <property type="entry name" value="CENP_V_GFA"/>
    <property type="match status" value="1"/>
</dbReference>
<keyword evidence="2" id="KW-0479">Metal-binding</keyword>
<evidence type="ECO:0000256" key="4">
    <source>
        <dbReference type="ARBA" id="ARBA00023239"/>
    </source>
</evidence>
<proteinExistence type="inferred from homology"/>
<accession>A0ABQ8VBJ7</accession>
<evidence type="ECO:0000256" key="2">
    <source>
        <dbReference type="ARBA" id="ARBA00022723"/>
    </source>
</evidence>
<dbReference type="Proteomes" id="UP001150217">
    <property type="component" value="Unassembled WGS sequence"/>
</dbReference>
<dbReference type="PANTHER" id="PTHR33337">
    <property type="entry name" value="GFA DOMAIN-CONTAINING PROTEIN"/>
    <property type="match status" value="1"/>
</dbReference>
<comment type="similarity">
    <text evidence="1">Belongs to the Gfa family.</text>
</comment>